<dbReference type="GO" id="GO:0019430">
    <property type="term" value="P:removal of superoxide radicals"/>
    <property type="evidence" value="ECO:0007669"/>
    <property type="project" value="UniProtKB-UniRule"/>
</dbReference>
<comment type="cofactor">
    <cofactor evidence="9">
        <name>FAD</name>
        <dbReference type="ChEBI" id="CHEBI:57692"/>
    </cofactor>
    <text evidence="9">Binds 1 FAD per subunit.</text>
</comment>
<name>A0A316W2P7_9BASI</name>
<dbReference type="InterPro" id="IPR036188">
    <property type="entry name" value="FAD/NAD-bd_sf"/>
</dbReference>
<gene>
    <name evidence="11" type="ORF">IE81DRAFT_321567</name>
</gene>
<evidence type="ECO:0000313" key="11">
    <source>
        <dbReference type="EMBL" id="PWN44167.1"/>
    </source>
</evidence>
<evidence type="ECO:0000256" key="1">
    <source>
        <dbReference type="ARBA" id="ARBA00009333"/>
    </source>
</evidence>
<evidence type="ECO:0000256" key="5">
    <source>
        <dbReference type="ARBA" id="ARBA00023002"/>
    </source>
</evidence>
<evidence type="ECO:0000256" key="7">
    <source>
        <dbReference type="ARBA" id="ARBA00023284"/>
    </source>
</evidence>
<dbReference type="GO" id="GO:0005737">
    <property type="term" value="C:cytoplasm"/>
    <property type="evidence" value="ECO:0007669"/>
    <property type="project" value="InterPro"/>
</dbReference>
<dbReference type="InterPro" id="IPR023753">
    <property type="entry name" value="FAD/NAD-binding_dom"/>
</dbReference>
<dbReference type="InterPro" id="IPR005982">
    <property type="entry name" value="Thioredox_Rdtase"/>
</dbReference>
<dbReference type="InterPro" id="IPR050097">
    <property type="entry name" value="Ferredoxin-NADP_redctase_2"/>
</dbReference>
<dbReference type="GO" id="GO:0004791">
    <property type="term" value="F:thioredoxin-disulfide reductase (NADPH) activity"/>
    <property type="evidence" value="ECO:0007669"/>
    <property type="project" value="UniProtKB-UniRule"/>
</dbReference>
<dbReference type="PRINTS" id="PR00469">
    <property type="entry name" value="PNDRDTASEII"/>
</dbReference>
<dbReference type="GeneID" id="37035256"/>
<keyword evidence="6" id="KW-1015">Disulfide bond</keyword>
<dbReference type="STRING" id="1522189.A0A316W2P7"/>
<dbReference type="Proteomes" id="UP000245783">
    <property type="component" value="Unassembled WGS sequence"/>
</dbReference>
<dbReference type="EC" id="1.8.1.9" evidence="8"/>
<dbReference type="PROSITE" id="PS00573">
    <property type="entry name" value="PYRIDINE_REDOX_2"/>
    <property type="match status" value="1"/>
</dbReference>
<evidence type="ECO:0000313" key="12">
    <source>
        <dbReference type="Proteomes" id="UP000245783"/>
    </source>
</evidence>
<comment type="similarity">
    <text evidence="1 8">Belongs to the class-II pyridine nucleotide-disulfide oxidoreductase family.</text>
</comment>
<keyword evidence="4 9" id="KW-0521">NADP</keyword>
<evidence type="ECO:0000256" key="6">
    <source>
        <dbReference type="ARBA" id="ARBA00023157"/>
    </source>
</evidence>
<feature type="domain" description="FAD/NAD(P)-binding" evidence="10">
    <location>
        <begin position="125"/>
        <end position="424"/>
    </location>
</feature>
<keyword evidence="7 8" id="KW-0676">Redox-active center</keyword>
<sequence>MSARACTRSLPTALLIRNTTWASHLPRSAFSLKVGHPTQTSDHTTRATRLHLQKTASSFLSKRNFATAATASAAAATTAALCASVPIQADEARESTSNPTDFSQIAANMAPVPDGATANGQTKHKVVIIGSGPAGHTAAIYLARANLEPVLFEGLLANGLAPGGQLTTTTDVENFPGFPDGIRGPEIMDKFRAQSERFGTKIYTETISKVDLSERPFKFWREGKEAEPAELADTIIMATGASARRMNLKGEDVYWQSGISACAVCDGAVPIFRNKPLAVIGGGDSAAEEATYLTKYGSHVYVLVRRDELRASKIMAKRLVNHPKVTVLFNHVATEAKGDGELLNALAIKNTKTGEEKDLQVNGLFYAIGHDPATNLVKGQVECDADGYIVTKPGTAQTSIKGVFAAGDVQDKKYRQAVTSAGSGCIAALEAERLLAEEEEEAA</sequence>
<dbReference type="OrthoDB" id="371245at2759"/>
<dbReference type="PANTHER" id="PTHR48105">
    <property type="entry name" value="THIOREDOXIN REDUCTASE 1-RELATED-RELATED"/>
    <property type="match status" value="1"/>
</dbReference>
<evidence type="ECO:0000256" key="9">
    <source>
        <dbReference type="RuleBase" id="RU003881"/>
    </source>
</evidence>
<comment type="catalytic activity">
    <reaction evidence="8">
        <text>[thioredoxin]-dithiol + NADP(+) = [thioredoxin]-disulfide + NADPH + H(+)</text>
        <dbReference type="Rhea" id="RHEA:20345"/>
        <dbReference type="Rhea" id="RHEA-COMP:10698"/>
        <dbReference type="Rhea" id="RHEA-COMP:10700"/>
        <dbReference type="ChEBI" id="CHEBI:15378"/>
        <dbReference type="ChEBI" id="CHEBI:29950"/>
        <dbReference type="ChEBI" id="CHEBI:50058"/>
        <dbReference type="ChEBI" id="CHEBI:57783"/>
        <dbReference type="ChEBI" id="CHEBI:58349"/>
        <dbReference type="EC" id="1.8.1.9"/>
    </reaction>
</comment>
<keyword evidence="3 8" id="KW-0274">FAD</keyword>
<comment type="subunit">
    <text evidence="8">Homodimer.</text>
</comment>
<evidence type="ECO:0000256" key="4">
    <source>
        <dbReference type="ARBA" id="ARBA00022857"/>
    </source>
</evidence>
<dbReference type="SUPFAM" id="SSF51905">
    <property type="entry name" value="FAD/NAD(P)-binding domain"/>
    <property type="match status" value="1"/>
</dbReference>
<dbReference type="InterPro" id="IPR008255">
    <property type="entry name" value="Pyr_nucl-diS_OxRdtase_2_AS"/>
</dbReference>
<keyword evidence="2 8" id="KW-0285">Flavoprotein</keyword>
<dbReference type="FunCoup" id="A0A316W2P7">
    <property type="interactions" value="187"/>
</dbReference>
<dbReference type="EMBL" id="KZ819363">
    <property type="protein sequence ID" value="PWN44167.1"/>
    <property type="molecule type" value="Genomic_DNA"/>
</dbReference>
<dbReference type="Pfam" id="PF07992">
    <property type="entry name" value="Pyr_redox_2"/>
    <property type="match status" value="1"/>
</dbReference>
<dbReference type="RefSeq" id="XP_025371327.1">
    <property type="nucleotide sequence ID" value="XM_025513386.1"/>
</dbReference>
<evidence type="ECO:0000256" key="8">
    <source>
        <dbReference type="RuleBase" id="RU003880"/>
    </source>
</evidence>
<reference evidence="11 12" key="1">
    <citation type="journal article" date="2018" name="Mol. Biol. Evol.">
        <title>Broad Genomic Sampling Reveals a Smut Pathogenic Ancestry of the Fungal Clade Ustilaginomycotina.</title>
        <authorList>
            <person name="Kijpornyongpan T."/>
            <person name="Mondo S.J."/>
            <person name="Barry K."/>
            <person name="Sandor L."/>
            <person name="Lee J."/>
            <person name="Lipzen A."/>
            <person name="Pangilinan J."/>
            <person name="LaButti K."/>
            <person name="Hainaut M."/>
            <person name="Henrissat B."/>
            <person name="Grigoriev I.V."/>
            <person name="Spatafora J.W."/>
            <person name="Aime M.C."/>
        </authorList>
    </citation>
    <scope>NUCLEOTIDE SEQUENCE [LARGE SCALE GENOMIC DNA]</scope>
    <source>
        <strain evidence="11 12">MCA 4658</strain>
    </source>
</reference>
<proteinExistence type="inferred from homology"/>
<dbReference type="PRINTS" id="PR00368">
    <property type="entry name" value="FADPNR"/>
</dbReference>
<dbReference type="AlphaFoldDB" id="A0A316W2P7"/>
<keyword evidence="5 8" id="KW-0560">Oxidoreductase</keyword>
<dbReference type="InParanoid" id="A0A316W2P7"/>
<evidence type="ECO:0000259" key="10">
    <source>
        <dbReference type="Pfam" id="PF07992"/>
    </source>
</evidence>
<evidence type="ECO:0000256" key="3">
    <source>
        <dbReference type="ARBA" id="ARBA00022827"/>
    </source>
</evidence>
<dbReference type="NCBIfam" id="TIGR01292">
    <property type="entry name" value="TRX_reduct"/>
    <property type="match status" value="1"/>
</dbReference>
<dbReference type="Gene3D" id="3.50.50.60">
    <property type="entry name" value="FAD/NAD(P)-binding domain"/>
    <property type="match status" value="2"/>
</dbReference>
<organism evidence="11 12">
    <name type="scientific">Ceraceosorus guamensis</name>
    <dbReference type="NCBI Taxonomy" id="1522189"/>
    <lineage>
        <taxon>Eukaryota</taxon>
        <taxon>Fungi</taxon>
        <taxon>Dikarya</taxon>
        <taxon>Basidiomycota</taxon>
        <taxon>Ustilaginomycotina</taxon>
        <taxon>Exobasidiomycetes</taxon>
        <taxon>Ceraceosorales</taxon>
        <taxon>Ceraceosoraceae</taxon>
        <taxon>Ceraceosorus</taxon>
    </lineage>
</organism>
<dbReference type="FunFam" id="3.50.50.60:FF:000064">
    <property type="entry name" value="Thioredoxin reductase"/>
    <property type="match status" value="1"/>
</dbReference>
<accession>A0A316W2P7</accession>
<protein>
    <recommendedName>
        <fullName evidence="8">Thioredoxin reductase</fullName>
        <ecNumber evidence="8">1.8.1.9</ecNumber>
    </recommendedName>
</protein>
<keyword evidence="12" id="KW-1185">Reference proteome</keyword>
<evidence type="ECO:0000256" key="2">
    <source>
        <dbReference type="ARBA" id="ARBA00022630"/>
    </source>
</evidence>